<keyword evidence="4" id="KW-1185">Reference proteome</keyword>
<accession>A0ABV8I0R5</accession>
<evidence type="ECO:0000313" key="4">
    <source>
        <dbReference type="Proteomes" id="UP001595765"/>
    </source>
</evidence>
<dbReference type="PANTHER" id="PTHR43422">
    <property type="entry name" value="THIAMINE THIAZOLE SYNTHASE"/>
    <property type="match status" value="1"/>
</dbReference>
<comment type="caution">
    <text evidence="3">The sequence shown here is derived from an EMBL/GenBank/DDBJ whole genome shotgun (WGS) entry which is preliminary data.</text>
</comment>
<evidence type="ECO:0000313" key="3">
    <source>
        <dbReference type="EMBL" id="MFC4036700.1"/>
    </source>
</evidence>
<dbReference type="InterPro" id="IPR002938">
    <property type="entry name" value="FAD-bd"/>
</dbReference>
<name>A0ABV8I0R5_9ACTN</name>
<organism evidence="3 4">
    <name type="scientific">Streptomyces polygonati</name>
    <dbReference type="NCBI Taxonomy" id="1617087"/>
    <lineage>
        <taxon>Bacteria</taxon>
        <taxon>Bacillati</taxon>
        <taxon>Actinomycetota</taxon>
        <taxon>Actinomycetes</taxon>
        <taxon>Kitasatosporales</taxon>
        <taxon>Streptomycetaceae</taxon>
        <taxon>Streptomyces</taxon>
    </lineage>
</organism>
<dbReference type="RefSeq" id="WP_386438856.1">
    <property type="nucleotide sequence ID" value="NZ_JBHSBB010000053.1"/>
</dbReference>
<feature type="region of interest" description="Disordered" evidence="1">
    <location>
        <begin position="442"/>
        <end position="466"/>
    </location>
</feature>
<protein>
    <submittedName>
        <fullName evidence="3">FAD-dependent oxidoreductase</fullName>
    </submittedName>
</protein>
<dbReference type="Proteomes" id="UP001595765">
    <property type="component" value="Unassembled WGS sequence"/>
</dbReference>
<dbReference type="Gene3D" id="3.50.50.60">
    <property type="entry name" value="FAD/NAD(P)-binding domain"/>
    <property type="match status" value="1"/>
</dbReference>
<feature type="domain" description="FAD-binding" evidence="2">
    <location>
        <begin position="10"/>
        <end position="345"/>
    </location>
</feature>
<dbReference type="InterPro" id="IPR036188">
    <property type="entry name" value="FAD/NAD-bd_sf"/>
</dbReference>
<evidence type="ECO:0000259" key="2">
    <source>
        <dbReference type="Pfam" id="PF01494"/>
    </source>
</evidence>
<proteinExistence type="predicted"/>
<evidence type="ECO:0000256" key="1">
    <source>
        <dbReference type="SAM" id="MobiDB-lite"/>
    </source>
</evidence>
<dbReference type="PANTHER" id="PTHR43422:SF3">
    <property type="entry name" value="THIAMINE THIAZOLE SYNTHASE"/>
    <property type="match status" value="1"/>
</dbReference>
<reference evidence="4" key="1">
    <citation type="journal article" date="2019" name="Int. J. Syst. Evol. Microbiol.">
        <title>The Global Catalogue of Microorganisms (GCM) 10K type strain sequencing project: providing services to taxonomists for standard genome sequencing and annotation.</title>
        <authorList>
            <consortium name="The Broad Institute Genomics Platform"/>
            <consortium name="The Broad Institute Genome Sequencing Center for Infectious Disease"/>
            <person name="Wu L."/>
            <person name="Ma J."/>
        </authorList>
    </citation>
    <scope>NUCLEOTIDE SEQUENCE [LARGE SCALE GENOMIC DNA]</scope>
    <source>
        <strain evidence="4">CGMCC 4.7237</strain>
    </source>
</reference>
<dbReference type="Pfam" id="PF01494">
    <property type="entry name" value="FAD_binding_3"/>
    <property type="match status" value="1"/>
</dbReference>
<dbReference type="SUPFAM" id="SSF51905">
    <property type="entry name" value="FAD/NAD(P)-binding domain"/>
    <property type="match status" value="1"/>
</dbReference>
<sequence length="466" mass="49950">MPDEGKDHAVVLGASMAGLLTATVLSRVYGSVTLVERDVLPAGPGHRRGVPQSRHTHALLASGVRVLEELLPGLRAELVAAGARQGDLLANIRWLFSEHRLSRTDIGQPMLFCGRQLLEGQVRDRVRKLPGVAFADGQDVIGLTASADRRRVTGVRIGAEGSADRVIGADLVVDTTGRGSRTPRWLQELGYRPAPVEKVTVDVGYSTRAYRLPEGFLGEDRLVLHGWTPRSPRAGAIVAVEGGRHLVTLAGLLGDHPPTDPRAFEEFAGTLHFPDIADAVRAGEPLDEAVAFRYPANVRHHYERVRDFPDGLLVLGDAACAFNPAYGQGITSSALQARALGRLLAGGQPPDRRSFFRAAAAAVDDPWTISTGSDLLFPGVQGRRTPRIRFVNAYLARLHAAAEADPALSEAFVRVTGLVAPPQSLLRPDRMVKVLLRGGGTHAVEPPASGYTPSSPRVSDRNHTPG</sequence>
<dbReference type="EMBL" id="JBHSBB010000053">
    <property type="protein sequence ID" value="MFC4036700.1"/>
    <property type="molecule type" value="Genomic_DNA"/>
</dbReference>
<gene>
    <name evidence="3" type="ORF">ACFO3J_35475</name>
</gene>